<dbReference type="HOGENOM" id="CLU_3276097_0_0_11"/>
<protein>
    <submittedName>
        <fullName evidence="1">Uncharacterized protein</fullName>
    </submittedName>
</protein>
<dbReference type="AlphaFoldDB" id="E3H149"/>
<dbReference type="Proteomes" id="UP000000387">
    <property type="component" value="Chromosome"/>
</dbReference>
<accession>E3H149</accession>
<reference evidence="2" key="1">
    <citation type="submission" date="2010-10" db="EMBL/GenBank/DDBJ databases">
        <title>The complete genome of Rothia dentocariosa ATCC 17931.</title>
        <authorList>
            <person name="Muzny D."/>
            <person name="Qin X."/>
            <person name="Buhay C."/>
            <person name="Dugan-Rocha S."/>
            <person name="Ding Y."/>
            <person name="Chen G."/>
            <person name="Hawes A."/>
            <person name="Holder M."/>
            <person name="Jhangiani S."/>
            <person name="Johnson A."/>
            <person name="Khan Z."/>
            <person name="Li Z."/>
            <person name="Liu W."/>
            <person name="Liu X."/>
            <person name="Perez L."/>
            <person name="Shen H."/>
            <person name="Wang Q."/>
            <person name="Watt J."/>
            <person name="Xi L."/>
            <person name="Xin Y."/>
            <person name="Zhou J."/>
            <person name="Deng J."/>
            <person name="Jiang H."/>
            <person name="Liu Y."/>
            <person name="Qu J."/>
            <person name="Song X.-Z."/>
            <person name="Zhang L."/>
            <person name="Villasana D."/>
            <person name="Johnson A."/>
            <person name="Liu J."/>
            <person name="Liyanage D."/>
            <person name="Lorensuhewa L."/>
            <person name="Robinson T."/>
            <person name="Song A."/>
            <person name="Song B.-B."/>
            <person name="Dinh H."/>
            <person name="Thornton R."/>
            <person name="Coyle M."/>
            <person name="Francisco L."/>
            <person name="Jackson L."/>
            <person name="Javaid M."/>
            <person name="Korchina V."/>
            <person name="Kovar C."/>
            <person name="Mata R."/>
            <person name="Mathew T."/>
            <person name="Ngo R."/>
            <person name="Nguyen L."/>
            <person name="Nguyen N."/>
            <person name="Okwuonu G."/>
            <person name="Ongeri F."/>
            <person name="Pham C."/>
            <person name="Simmons D."/>
            <person name="Wilczek-Boney K."/>
            <person name="Hale W."/>
            <person name="Jakkamsetti A."/>
            <person name="Pham P."/>
            <person name="Ruth R."/>
            <person name="San Lucas F."/>
            <person name="Warren J."/>
            <person name="Zhang J."/>
            <person name="Zhao Z."/>
            <person name="Zhou C."/>
            <person name="Zhu D."/>
            <person name="Lee S."/>
            <person name="Bess C."/>
            <person name="Blankenburg K."/>
            <person name="Forbes L."/>
            <person name="Fu Q."/>
            <person name="Gubbala S."/>
            <person name="Hirani K."/>
            <person name="Jayaseelan J.C."/>
            <person name="Lara F."/>
            <person name="Munidasa M."/>
            <person name="Palculict T."/>
            <person name="Patil S."/>
            <person name="Pu L.-L."/>
            <person name="Saada N."/>
            <person name="Tang L."/>
            <person name="Weissenberger G."/>
            <person name="Zhu Y."/>
            <person name="Hemphill L."/>
            <person name="Shang Y."/>
            <person name="Youmans B."/>
            <person name="Ayvaz T."/>
            <person name="Ross M."/>
            <person name="Santibanez J."/>
            <person name="Aqrawi P."/>
            <person name="Gross S."/>
            <person name="Joshi V."/>
            <person name="Fowler G."/>
            <person name="Nazareth L."/>
            <person name="Reid J."/>
            <person name="Worley K."/>
            <person name="Petrosino J."/>
            <person name="Highlander S."/>
            <person name="Gibbs R."/>
        </authorList>
    </citation>
    <scope>NUCLEOTIDE SEQUENCE [LARGE SCALE GENOMIC DNA]</scope>
    <source>
        <strain evidence="2">ATCC 17931 / CDC X599 / XDIA</strain>
    </source>
</reference>
<gene>
    <name evidence="1" type="ordered locus">HMPREF0733_10594</name>
</gene>
<dbReference type="KEGG" id="rdn:HMPREF0733_10594"/>
<evidence type="ECO:0000313" key="1">
    <source>
        <dbReference type="EMBL" id="ADP40052.1"/>
    </source>
</evidence>
<organism evidence="1 2">
    <name type="scientific">Rothia dentocariosa (strain ATCC 17931 / CDC X599 / XDIA)</name>
    <dbReference type="NCBI Taxonomy" id="762948"/>
    <lineage>
        <taxon>Bacteria</taxon>
        <taxon>Bacillati</taxon>
        <taxon>Actinomycetota</taxon>
        <taxon>Actinomycetes</taxon>
        <taxon>Micrococcales</taxon>
        <taxon>Micrococcaceae</taxon>
        <taxon>Rothia</taxon>
    </lineage>
</organism>
<name>E3H149_ROTDC</name>
<sequence length="41" mass="4520">MNARTTTSTDEWLGARITTMLQLKHCAFAGAHDAKLATRTE</sequence>
<evidence type="ECO:0000313" key="2">
    <source>
        <dbReference type="Proteomes" id="UP000000387"/>
    </source>
</evidence>
<dbReference type="EMBL" id="CP002280">
    <property type="protein sequence ID" value="ADP40052.1"/>
    <property type="molecule type" value="Genomic_DNA"/>
</dbReference>
<proteinExistence type="predicted"/>